<dbReference type="AlphaFoldDB" id="A0A6J4HL62"/>
<dbReference type="GO" id="GO:0015499">
    <property type="term" value="F:formate transmembrane transporter activity"/>
    <property type="evidence" value="ECO:0007669"/>
    <property type="project" value="TreeGrafter"/>
</dbReference>
<evidence type="ECO:0000256" key="5">
    <source>
        <dbReference type="SAM" id="Phobius"/>
    </source>
</evidence>
<comment type="subcellular location">
    <subcellularLocation>
        <location evidence="1">Membrane</location>
        <topology evidence="1">Multi-pass membrane protein</topology>
    </subcellularLocation>
</comment>
<evidence type="ECO:0000313" key="6">
    <source>
        <dbReference type="EMBL" id="CAA9227151.1"/>
    </source>
</evidence>
<accession>A0A6J4HL62</accession>
<protein>
    <submittedName>
        <fullName evidence="6">Formate efflux transporter (TC 2.A.44 family)</fullName>
    </submittedName>
</protein>
<feature type="transmembrane region" description="Helical" evidence="5">
    <location>
        <begin position="118"/>
        <end position="140"/>
    </location>
</feature>
<dbReference type="Pfam" id="PF01226">
    <property type="entry name" value="Form_Nir_trans"/>
    <property type="match status" value="1"/>
</dbReference>
<dbReference type="InterPro" id="IPR000292">
    <property type="entry name" value="For/NO2_transpt"/>
</dbReference>
<dbReference type="EMBL" id="CADCTH010000117">
    <property type="protein sequence ID" value="CAA9227151.1"/>
    <property type="molecule type" value="Genomic_DNA"/>
</dbReference>
<reference evidence="6" key="1">
    <citation type="submission" date="2020-02" db="EMBL/GenBank/DDBJ databases">
        <authorList>
            <person name="Meier V. D."/>
        </authorList>
    </citation>
    <scope>NUCLEOTIDE SEQUENCE</scope>
    <source>
        <strain evidence="6">AVDCRST_MAG54</strain>
    </source>
</reference>
<dbReference type="Gene3D" id="1.20.1080.10">
    <property type="entry name" value="Glycerol uptake facilitator protein"/>
    <property type="match status" value="1"/>
</dbReference>
<keyword evidence="2 5" id="KW-0812">Transmembrane</keyword>
<feature type="transmembrane region" description="Helical" evidence="5">
    <location>
        <begin position="233"/>
        <end position="258"/>
    </location>
</feature>
<keyword evidence="3 5" id="KW-1133">Transmembrane helix</keyword>
<feature type="transmembrane region" description="Helical" evidence="5">
    <location>
        <begin position="190"/>
        <end position="221"/>
    </location>
</feature>
<evidence type="ECO:0000256" key="1">
    <source>
        <dbReference type="ARBA" id="ARBA00004141"/>
    </source>
</evidence>
<evidence type="ECO:0000256" key="2">
    <source>
        <dbReference type="ARBA" id="ARBA00022692"/>
    </source>
</evidence>
<proteinExistence type="predicted"/>
<name>A0A6J4HL62_9PSEU</name>
<sequence>MVETSTVAREKAAERADLDETVAGAVDRIVTEGAPRLHRAWPDLLATGVVAGIEVTFGLVALLLVTEATGSVLLGALAFSFGFVALLLGRSELFTEGFLVPVTVAAAGRARPRDVARFWFGSAAGNLLGGFVLTWVAVQALEALHERGVAMATVYVDHGFTREAFCLAVLAGAGITMMTRMHNGTDSMPVRVFVSVFAAFLLTGLGLVHVILDTLLIFFALHTGGAPFGYGDLGGFFVFALLGNVVGGVGLVTLLRLVRDRELLAAHRRAA</sequence>
<keyword evidence="4 5" id="KW-0472">Membrane</keyword>
<organism evidence="6">
    <name type="scientific">uncultured Actinomycetospora sp</name>
    <dbReference type="NCBI Taxonomy" id="1135996"/>
    <lineage>
        <taxon>Bacteria</taxon>
        <taxon>Bacillati</taxon>
        <taxon>Actinomycetota</taxon>
        <taxon>Actinomycetes</taxon>
        <taxon>Pseudonocardiales</taxon>
        <taxon>Pseudonocardiaceae</taxon>
        <taxon>Actinomycetospora</taxon>
        <taxon>environmental samples</taxon>
    </lineage>
</organism>
<evidence type="ECO:0000256" key="4">
    <source>
        <dbReference type="ARBA" id="ARBA00023136"/>
    </source>
</evidence>
<feature type="transmembrane region" description="Helical" evidence="5">
    <location>
        <begin position="160"/>
        <end position="178"/>
    </location>
</feature>
<evidence type="ECO:0000256" key="3">
    <source>
        <dbReference type="ARBA" id="ARBA00022989"/>
    </source>
</evidence>
<dbReference type="PANTHER" id="PTHR30520:SF2">
    <property type="entry name" value="INNER MEMBRANE PROTEIN YFDC"/>
    <property type="match status" value="1"/>
</dbReference>
<feature type="transmembrane region" description="Helical" evidence="5">
    <location>
        <begin position="44"/>
        <end position="65"/>
    </location>
</feature>
<dbReference type="InterPro" id="IPR023271">
    <property type="entry name" value="Aquaporin-like"/>
</dbReference>
<dbReference type="GO" id="GO:0005886">
    <property type="term" value="C:plasma membrane"/>
    <property type="evidence" value="ECO:0007669"/>
    <property type="project" value="TreeGrafter"/>
</dbReference>
<feature type="transmembrane region" description="Helical" evidence="5">
    <location>
        <begin position="71"/>
        <end position="89"/>
    </location>
</feature>
<gene>
    <name evidence="6" type="ORF">AVDCRST_MAG54-843</name>
</gene>
<dbReference type="PANTHER" id="PTHR30520">
    <property type="entry name" value="FORMATE TRANSPORTER-RELATED"/>
    <property type="match status" value="1"/>
</dbReference>